<sequence>MDIEGSYFNCCSWEGVECNPTTGRVTQLRLSYSRYNRFGSNTWYLNASLLLPFEELKSLDLSDNYLGGWIAPEVNHARLSQLEVLDLSSNFLDHYIISVLGTIPSIRHLFLQDSNLSGTLHVNGGFSNLMELDISYNAVDVVAIVEGIVSVFTLSKLEVLDLSSNFLDHIILSVLNTIPSLRHLFLQDSNLSGTLHVNGGFSNLKELDISYNPVNIANIAEGIKNLSHLENFRLDGVDLKDVGAIVRALGALSFLKILSLQQNTIEGTIIDQGLCNLIKLEELDLRINGITGGLPTCWRNMTSIRILNLANNEFTDSVTSSPLTSLTSLEFLSISGNHFNIPSSLGPLANHSRLKVLLLDDTKLTVDTKVASLIPRFQLKVFSTSNSLSKGSKVTFLGFLNHQYDLRIINLSSNDIPDPFPTWLLENNTKLEMLFMGNNSFTTLEVPSMARFNLSVMDLDHLNLSANRLEGNIPYELSSVKSLYSLDLSRNNFSGKLPSQLLDSNSSLNNLNVAYNKLQGEIVLSDHTMNLDLSCLRLGHNMFTGDLSFLSSIVNLKLLDISNNFFIDKLPRLIANTSYIVVFDLSKNHLDGLIPRELFNLGELVYLDLSYNNLSGSLASSFIAPRLSHIHLNGNKLNGTLAHVLSNSYYLVTLDLSENEFFGSIPYWLDNLSQLSILSLRGNSFGGTFLVQYCLGPMDFSTRGYANKVTSTPDFGYANFIDLSPWRYVRTIKSHNTFDYYKEMEIMQLPHIVEFTTKGSFGSYQGYALLHMIGLDFSRNQFNGEIPQEIAILQDMLMLNLSHNKLNGHIPMSLWNLTKIESIDLSYNNLIGPIPEELTQLNSLEVFNVSYNDLSGAIPNKNQFGAFDESSYYRNHLLCGLPLSDDCSKTINVNCSATKSCMKAKEDGFLDGKTFYINFGVSYTTVLLVIPVVLFINPQWRQGWFHYVELVITICRSLFITCYYFVQDGFRKLSSGQTF</sequence>
<evidence type="ECO:0000256" key="2">
    <source>
        <dbReference type="ARBA" id="ARBA00009592"/>
    </source>
</evidence>
<keyword evidence="6 10" id="KW-1133">Transmembrane helix</keyword>
<keyword evidence="5" id="KW-0677">Repeat</keyword>
<dbReference type="GO" id="GO:0016020">
    <property type="term" value="C:membrane"/>
    <property type="evidence" value="ECO:0007669"/>
    <property type="project" value="UniProtKB-SubCell"/>
</dbReference>
<evidence type="ECO:0000256" key="3">
    <source>
        <dbReference type="ARBA" id="ARBA00022614"/>
    </source>
</evidence>
<dbReference type="SUPFAM" id="SSF52047">
    <property type="entry name" value="RNI-like"/>
    <property type="match status" value="1"/>
</dbReference>
<evidence type="ECO:0000256" key="4">
    <source>
        <dbReference type="ARBA" id="ARBA00022692"/>
    </source>
</evidence>
<evidence type="ECO:0000313" key="11">
    <source>
        <dbReference type="EMBL" id="KCW83033.1"/>
    </source>
</evidence>
<dbReference type="InterPro" id="IPR001611">
    <property type="entry name" value="Leu-rich_rpt"/>
</dbReference>
<evidence type="ECO:0000256" key="8">
    <source>
        <dbReference type="ARBA" id="ARBA00023170"/>
    </source>
</evidence>
<dbReference type="Gene3D" id="3.80.10.10">
    <property type="entry name" value="Ribonuclease Inhibitor"/>
    <property type="match status" value="5"/>
</dbReference>
<evidence type="ECO:0000256" key="10">
    <source>
        <dbReference type="SAM" id="Phobius"/>
    </source>
</evidence>
<feature type="transmembrane region" description="Helical" evidence="10">
    <location>
        <begin position="944"/>
        <end position="966"/>
    </location>
</feature>
<comment type="subcellular location">
    <subcellularLocation>
        <location evidence="1">Membrane</location>
        <topology evidence="1">Single-pass membrane protein</topology>
    </subcellularLocation>
</comment>
<dbReference type="SMART" id="SM00365">
    <property type="entry name" value="LRR_SD22"/>
    <property type="match status" value="6"/>
</dbReference>
<dbReference type="FunFam" id="3.80.10.10:FF:000111">
    <property type="entry name" value="LRR receptor-like serine/threonine-protein kinase ERECTA"/>
    <property type="match status" value="1"/>
</dbReference>
<protein>
    <recommendedName>
        <fullName evidence="12">Leucine-rich repeat-containing N-terminal plant-type domain-containing protein</fullName>
    </recommendedName>
</protein>
<gene>
    <name evidence="11" type="ORF">EUGRSUZ_C04412</name>
</gene>
<organism evidence="11">
    <name type="scientific">Eucalyptus grandis</name>
    <name type="common">Flooded gum</name>
    <dbReference type="NCBI Taxonomy" id="71139"/>
    <lineage>
        <taxon>Eukaryota</taxon>
        <taxon>Viridiplantae</taxon>
        <taxon>Streptophyta</taxon>
        <taxon>Embryophyta</taxon>
        <taxon>Tracheophyta</taxon>
        <taxon>Spermatophyta</taxon>
        <taxon>Magnoliopsida</taxon>
        <taxon>eudicotyledons</taxon>
        <taxon>Gunneridae</taxon>
        <taxon>Pentapetalae</taxon>
        <taxon>rosids</taxon>
        <taxon>malvids</taxon>
        <taxon>Myrtales</taxon>
        <taxon>Myrtaceae</taxon>
        <taxon>Myrtoideae</taxon>
        <taxon>Eucalypteae</taxon>
        <taxon>Eucalyptus</taxon>
    </lineage>
</organism>
<comment type="similarity">
    <text evidence="2">Belongs to the RLP family.</text>
</comment>
<dbReference type="PRINTS" id="PR00019">
    <property type="entry name" value="LEURICHRPT"/>
</dbReference>
<dbReference type="InParanoid" id="A0A059CX42"/>
<dbReference type="AlphaFoldDB" id="A0A059CX42"/>
<dbReference type="InterPro" id="IPR032675">
    <property type="entry name" value="LRR_dom_sf"/>
</dbReference>
<reference evidence="11" key="1">
    <citation type="submission" date="2013-07" db="EMBL/GenBank/DDBJ databases">
        <title>The genome of Eucalyptus grandis.</title>
        <authorList>
            <person name="Schmutz J."/>
            <person name="Hayes R."/>
            <person name="Myburg A."/>
            <person name="Tuskan G."/>
            <person name="Grattapaglia D."/>
            <person name="Rokhsar D.S."/>
        </authorList>
    </citation>
    <scope>NUCLEOTIDE SEQUENCE</scope>
    <source>
        <tissue evidence="11">Leaf extractions</tissue>
    </source>
</reference>
<keyword evidence="9" id="KW-0325">Glycoprotein</keyword>
<evidence type="ECO:0000256" key="6">
    <source>
        <dbReference type="ARBA" id="ARBA00022989"/>
    </source>
</evidence>
<dbReference type="SMART" id="SM00369">
    <property type="entry name" value="LRR_TYP"/>
    <property type="match status" value="8"/>
</dbReference>
<keyword evidence="4 10" id="KW-0812">Transmembrane</keyword>
<evidence type="ECO:0000256" key="5">
    <source>
        <dbReference type="ARBA" id="ARBA00022737"/>
    </source>
</evidence>
<evidence type="ECO:0000256" key="9">
    <source>
        <dbReference type="ARBA" id="ARBA00023180"/>
    </source>
</evidence>
<dbReference type="Gramene" id="KCW83033">
    <property type="protein sequence ID" value="KCW83033"/>
    <property type="gene ID" value="EUGRSUZ_C04412"/>
</dbReference>
<keyword evidence="3" id="KW-0433">Leucine-rich repeat</keyword>
<dbReference type="PANTHER" id="PTHR48062:SF21">
    <property type="entry name" value="RECEPTOR-LIKE PROTEIN 12"/>
    <property type="match status" value="1"/>
</dbReference>
<proteinExistence type="inferred from homology"/>
<name>A0A059CX42_EUCGR</name>
<dbReference type="InterPro" id="IPR051502">
    <property type="entry name" value="RLP_Defense_Trigger"/>
</dbReference>
<dbReference type="OMA" id="CWEEERI"/>
<dbReference type="PANTHER" id="PTHR48062">
    <property type="entry name" value="RECEPTOR-LIKE PROTEIN 14"/>
    <property type="match status" value="1"/>
</dbReference>
<dbReference type="InterPro" id="IPR003591">
    <property type="entry name" value="Leu-rich_rpt_typical-subtyp"/>
</dbReference>
<dbReference type="SUPFAM" id="SSF52058">
    <property type="entry name" value="L domain-like"/>
    <property type="match status" value="3"/>
</dbReference>
<evidence type="ECO:0000256" key="1">
    <source>
        <dbReference type="ARBA" id="ARBA00004167"/>
    </source>
</evidence>
<keyword evidence="8" id="KW-0675">Receptor</keyword>
<dbReference type="EMBL" id="KK198755">
    <property type="protein sequence ID" value="KCW83033.1"/>
    <property type="molecule type" value="Genomic_DNA"/>
</dbReference>
<feature type="transmembrane region" description="Helical" evidence="10">
    <location>
        <begin position="915"/>
        <end position="937"/>
    </location>
</feature>
<accession>A0A059CX42</accession>
<dbReference type="Pfam" id="PF00560">
    <property type="entry name" value="LRR_1"/>
    <property type="match status" value="5"/>
</dbReference>
<evidence type="ECO:0008006" key="12">
    <source>
        <dbReference type="Google" id="ProtNLM"/>
    </source>
</evidence>
<evidence type="ECO:0000256" key="7">
    <source>
        <dbReference type="ARBA" id="ARBA00023136"/>
    </source>
</evidence>
<dbReference type="FunCoup" id="A0A059CX42">
    <property type="interactions" value="1905"/>
</dbReference>
<keyword evidence="7 10" id="KW-0472">Membrane</keyword>